<evidence type="ECO:0000256" key="3">
    <source>
        <dbReference type="ARBA" id="ARBA00022490"/>
    </source>
</evidence>
<evidence type="ECO:0000256" key="8">
    <source>
        <dbReference type="RuleBase" id="RU003664"/>
    </source>
</evidence>
<dbReference type="NCBIfam" id="TIGR01087">
    <property type="entry name" value="murD"/>
    <property type="match status" value="1"/>
</dbReference>
<dbReference type="GO" id="GO:0005737">
    <property type="term" value="C:cytoplasm"/>
    <property type="evidence" value="ECO:0007669"/>
    <property type="project" value="UniProtKB-SubCell"/>
</dbReference>
<evidence type="ECO:0000256" key="7">
    <source>
        <dbReference type="HAMAP-Rule" id="MF_00639"/>
    </source>
</evidence>
<gene>
    <name evidence="7" type="primary">murD</name>
    <name evidence="11" type="ordered locus">CAP2UW1_0573</name>
</gene>
<keyword evidence="7 8" id="KW-0131">Cell cycle</keyword>
<feature type="domain" description="Mur ligase C-terminal" evidence="9">
    <location>
        <begin position="314"/>
        <end position="427"/>
    </location>
</feature>
<dbReference type="Pfam" id="PF08245">
    <property type="entry name" value="Mur_ligase_M"/>
    <property type="match status" value="1"/>
</dbReference>
<dbReference type="GO" id="GO:0005524">
    <property type="term" value="F:ATP binding"/>
    <property type="evidence" value="ECO:0007669"/>
    <property type="project" value="UniProtKB-UniRule"/>
</dbReference>
<dbReference type="OrthoDB" id="9809796at2"/>
<protein>
    <recommendedName>
        <fullName evidence="7 8">UDP-N-acetylmuramoylalanine--D-glutamate ligase</fullName>
        <ecNumber evidence="7 8">6.3.2.9</ecNumber>
    </recommendedName>
    <alternativeName>
        <fullName evidence="7">D-glutamic acid-adding enzyme</fullName>
    </alternativeName>
    <alternativeName>
        <fullName evidence="7">UDP-N-acetylmuramoyl-L-alanyl-D-glutamate synthetase</fullName>
    </alternativeName>
</protein>
<comment type="similarity">
    <text evidence="7">Belongs to the MurCDEF family.</text>
</comment>
<dbReference type="EC" id="6.3.2.9" evidence="7 8"/>
<dbReference type="STRING" id="522306.CAP2UW1_0573"/>
<comment type="subcellular location">
    <subcellularLocation>
        <location evidence="1 7 8">Cytoplasm</location>
    </subcellularLocation>
</comment>
<evidence type="ECO:0000259" key="10">
    <source>
        <dbReference type="Pfam" id="PF08245"/>
    </source>
</evidence>
<dbReference type="SUPFAM" id="SSF53244">
    <property type="entry name" value="MurD-like peptide ligases, peptide-binding domain"/>
    <property type="match status" value="1"/>
</dbReference>
<dbReference type="Gene3D" id="3.90.190.20">
    <property type="entry name" value="Mur ligase, C-terminal domain"/>
    <property type="match status" value="1"/>
</dbReference>
<sequence length="455" mass="47482">MELAGKLILVIGLGESGLAMARWLARQDAHVRVADSRPAPPQADALRAAVPAADLCVGPFTAEAFAGVDLIAISPGVPVQEALVQAAVARGVPLVSEIELFAWGIGGLTPRARVIAITGSNGKTTTTALVGALCRAAGRRTAVAGNIGPAALDALMSAIDGRSLPELWVLELSSFQLETTHSLAADAAALLNLCEDHLDRYLDMDDYTASKARIFQGNGVMVLNRDDARSLAAGRPGRRMVTFGLNPPPRPCDYGVVDGWIVRGDDRLVACSELQLVGSHNAANAMAALALCEAAGIDLASVLPALVAFKGLAHRVEWVAEIDGVAYFDDSKGTNVGATLAALQGLGRPVAIILGGDGKGQDFAPLRPALDAHARAAALIGRDALAMAAILEGCQVPLQHCVDMAEAVRWCAAQARAGDAVLLSPACASMDMYRNYEHRAEAFVDAVRRIEREAA</sequence>
<dbReference type="InterPro" id="IPR004101">
    <property type="entry name" value="Mur_ligase_C"/>
</dbReference>
<evidence type="ECO:0000313" key="11">
    <source>
        <dbReference type="EMBL" id="ACV33922.1"/>
    </source>
</evidence>
<name>C7RLM8_ACCRE</name>
<dbReference type="InterPro" id="IPR036565">
    <property type="entry name" value="Mur-like_cat_sf"/>
</dbReference>
<keyword evidence="7 8" id="KW-0133">Cell shape</keyword>
<dbReference type="Gene3D" id="3.40.50.720">
    <property type="entry name" value="NAD(P)-binding Rossmann-like Domain"/>
    <property type="match status" value="1"/>
</dbReference>
<dbReference type="GO" id="GO:0008764">
    <property type="term" value="F:UDP-N-acetylmuramoylalanine-D-glutamate ligase activity"/>
    <property type="evidence" value="ECO:0007669"/>
    <property type="project" value="UniProtKB-UniRule"/>
</dbReference>
<dbReference type="PANTHER" id="PTHR43692">
    <property type="entry name" value="UDP-N-ACETYLMURAMOYLALANINE--D-GLUTAMATE LIGASE"/>
    <property type="match status" value="1"/>
</dbReference>
<feature type="binding site" evidence="7">
    <location>
        <begin position="119"/>
        <end position="125"/>
    </location>
    <ligand>
        <name>ATP</name>
        <dbReference type="ChEBI" id="CHEBI:30616"/>
    </ligand>
</feature>
<keyword evidence="5 7" id="KW-0547">Nucleotide-binding</keyword>
<dbReference type="InterPro" id="IPR005762">
    <property type="entry name" value="MurD"/>
</dbReference>
<dbReference type="UniPathway" id="UPA00219"/>
<dbReference type="Gene3D" id="3.40.1190.10">
    <property type="entry name" value="Mur-like, catalytic domain"/>
    <property type="match status" value="1"/>
</dbReference>
<keyword evidence="6 7" id="KW-0067">ATP-binding</keyword>
<evidence type="ECO:0000256" key="5">
    <source>
        <dbReference type="ARBA" id="ARBA00022741"/>
    </source>
</evidence>
<evidence type="ECO:0000256" key="6">
    <source>
        <dbReference type="ARBA" id="ARBA00022840"/>
    </source>
</evidence>
<keyword evidence="7 8" id="KW-0961">Cell wall biogenesis/degradation</keyword>
<dbReference type="AlphaFoldDB" id="C7RLM8"/>
<dbReference type="InterPro" id="IPR036615">
    <property type="entry name" value="Mur_ligase_C_dom_sf"/>
</dbReference>
<comment type="pathway">
    <text evidence="2 7 8">Cell wall biogenesis; peptidoglycan biosynthesis.</text>
</comment>
<dbReference type="HAMAP" id="MF_00639">
    <property type="entry name" value="MurD"/>
    <property type="match status" value="1"/>
</dbReference>
<comment type="catalytic activity">
    <reaction evidence="7 8">
        <text>UDP-N-acetyl-alpha-D-muramoyl-L-alanine + D-glutamate + ATP = UDP-N-acetyl-alpha-D-muramoyl-L-alanyl-D-glutamate + ADP + phosphate + H(+)</text>
        <dbReference type="Rhea" id="RHEA:16429"/>
        <dbReference type="ChEBI" id="CHEBI:15378"/>
        <dbReference type="ChEBI" id="CHEBI:29986"/>
        <dbReference type="ChEBI" id="CHEBI:30616"/>
        <dbReference type="ChEBI" id="CHEBI:43474"/>
        <dbReference type="ChEBI" id="CHEBI:83898"/>
        <dbReference type="ChEBI" id="CHEBI:83900"/>
        <dbReference type="ChEBI" id="CHEBI:456216"/>
        <dbReference type="EC" id="6.3.2.9"/>
    </reaction>
</comment>
<reference evidence="11" key="2">
    <citation type="submission" date="2009-09" db="EMBL/GenBank/DDBJ databases">
        <title>Complete sequence of chromosome of Candidatus Accumulibacter phosphatis clade IIA str. UW-1.</title>
        <authorList>
            <consortium name="US DOE Joint Genome Institute"/>
            <person name="Martin H.G."/>
            <person name="Ivanova N."/>
            <person name="Kunin V."/>
            <person name="Warnecke F."/>
            <person name="Barry K."/>
            <person name="He S."/>
            <person name="Salamov A."/>
            <person name="Szeto E."/>
            <person name="Dalin E."/>
            <person name="Pangilinan J.L."/>
            <person name="Lapidus A."/>
            <person name="Lowry S."/>
            <person name="Kyrpides N.C."/>
            <person name="McMahon K.D."/>
            <person name="Hugenholtz P."/>
        </authorList>
    </citation>
    <scope>NUCLEOTIDE SEQUENCE [LARGE SCALE GENOMIC DNA]</scope>
    <source>
        <strain evidence="11">UW-1</strain>
    </source>
</reference>
<evidence type="ECO:0000256" key="2">
    <source>
        <dbReference type="ARBA" id="ARBA00004752"/>
    </source>
</evidence>
<dbReference type="SUPFAM" id="SSF53623">
    <property type="entry name" value="MurD-like peptide ligases, catalytic domain"/>
    <property type="match status" value="1"/>
</dbReference>
<dbReference type="eggNOG" id="COG0771">
    <property type="taxonomic scope" value="Bacteria"/>
</dbReference>
<keyword evidence="7 8" id="KW-0132">Cell division</keyword>
<dbReference type="GO" id="GO:0051301">
    <property type="term" value="P:cell division"/>
    <property type="evidence" value="ECO:0007669"/>
    <property type="project" value="UniProtKB-KW"/>
</dbReference>
<evidence type="ECO:0000256" key="1">
    <source>
        <dbReference type="ARBA" id="ARBA00004496"/>
    </source>
</evidence>
<organism evidence="11">
    <name type="scientific">Accumulibacter regalis</name>
    <dbReference type="NCBI Taxonomy" id="522306"/>
    <lineage>
        <taxon>Bacteria</taxon>
        <taxon>Pseudomonadati</taxon>
        <taxon>Pseudomonadota</taxon>
        <taxon>Betaproteobacteria</taxon>
        <taxon>Candidatus Accumulibacter</taxon>
    </lineage>
</organism>
<dbReference type="Pfam" id="PF02875">
    <property type="entry name" value="Mur_ligase_C"/>
    <property type="match status" value="1"/>
</dbReference>
<dbReference type="SUPFAM" id="SSF51984">
    <property type="entry name" value="MurCD N-terminal domain"/>
    <property type="match status" value="1"/>
</dbReference>
<keyword evidence="3 7" id="KW-0963">Cytoplasm</keyword>
<dbReference type="GO" id="GO:0009252">
    <property type="term" value="P:peptidoglycan biosynthetic process"/>
    <property type="evidence" value="ECO:0007669"/>
    <property type="project" value="UniProtKB-UniRule"/>
</dbReference>
<keyword evidence="7 8" id="KW-0573">Peptidoglycan synthesis</keyword>
<dbReference type="EMBL" id="CP001715">
    <property type="protein sequence ID" value="ACV33922.1"/>
    <property type="molecule type" value="Genomic_DNA"/>
</dbReference>
<dbReference type="KEGG" id="app:CAP2UW1_0573"/>
<dbReference type="Pfam" id="PF21799">
    <property type="entry name" value="MurD-like_N"/>
    <property type="match status" value="1"/>
</dbReference>
<dbReference type="InterPro" id="IPR013221">
    <property type="entry name" value="Mur_ligase_cen"/>
</dbReference>
<keyword evidence="4 7" id="KW-0436">Ligase</keyword>
<evidence type="ECO:0000256" key="4">
    <source>
        <dbReference type="ARBA" id="ARBA00022598"/>
    </source>
</evidence>
<dbReference type="HOGENOM" id="CLU_032540_1_0_4"/>
<proteinExistence type="inferred from homology"/>
<dbReference type="GO" id="GO:0008360">
    <property type="term" value="P:regulation of cell shape"/>
    <property type="evidence" value="ECO:0007669"/>
    <property type="project" value="UniProtKB-KW"/>
</dbReference>
<dbReference type="GO" id="GO:0071555">
    <property type="term" value="P:cell wall organization"/>
    <property type="evidence" value="ECO:0007669"/>
    <property type="project" value="UniProtKB-KW"/>
</dbReference>
<comment type="function">
    <text evidence="7 8">Cell wall formation. Catalyzes the addition of glutamate to the nucleotide precursor UDP-N-acetylmuramoyl-L-alanine (UMA).</text>
</comment>
<feature type="domain" description="Mur ligase central" evidence="10">
    <location>
        <begin position="117"/>
        <end position="291"/>
    </location>
</feature>
<accession>C7RLM8</accession>
<reference evidence="11" key="1">
    <citation type="submission" date="2009-08" db="EMBL/GenBank/DDBJ databases">
        <authorList>
            <consortium name="US DOE Joint Genome Institute"/>
            <person name="Lucas S."/>
            <person name="Copeland A."/>
            <person name="Lapidus A."/>
            <person name="Glavina del Rio T."/>
            <person name="Dalin E."/>
            <person name="Tice H."/>
            <person name="Bruce D."/>
            <person name="Barry K."/>
            <person name="Pitluck S."/>
            <person name="Lowry S."/>
            <person name="Larimer F."/>
            <person name="Land M."/>
            <person name="Hauser L."/>
            <person name="Kyrpides N."/>
            <person name="Ivanova N."/>
            <person name="McMahon K.D."/>
            <person name="Hugenholtz P."/>
        </authorList>
    </citation>
    <scope>NUCLEOTIDE SEQUENCE</scope>
    <source>
        <strain evidence="11">UW-1</strain>
    </source>
</reference>
<dbReference type="PANTHER" id="PTHR43692:SF1">
    <property type="entry name" value="UDP-N-ACETYLMURAMOYLALANINE--D-GLUTAMATE LIGASE"/>
    <property type="match status" value="1"/>
</dbReference>
<evidence type="ECO:0000259" key="9">
    <source>
        <dbReference type="Pfam" id="PF02875"/>
    </source>
</evidence>